<organism evidence="3 4">
    <name type="scientific">Thermohalobaculum xanthum</name>
    <dbReference type="NCBI Taxonomy" id="2753746"/>
    <lineage>
        <taxon>Bacteria</taxon>
        <taxon>Pseudomonadati</taxon>
        <taxon>Pseudomonadota</taxon>
        <taxon>Alphaproteobacteria</taxon>
        <taxon>Rhodobacterales</taxon>
        <taxon>Paracoccaceae</taxon>
        <taxon>Thermohalobaculum</taxon>
    </lineage>
</organism>
<dbReference type="SUPFAM" id="SSF51556">
    <property type="entry name" value="Metallo-dependent hydrolases"/>
    <property type="match status" value="1"/>
</dbReference>
<feature type="signal peptide" evidence="1">
    <location>
        <begin position="1"/>
        <end position="28"/>
    </location>
</feature>
<dbReference type="RefSeq" id="WP_200612896.1">
    <property type="nucleotide sequence ID" value="NZ_JAEHHL010000012.1"/>
</dbReference>
<gene>
    <name evidence="3" type="ORF">H0I76_17420</name>
</gene>
<feature type="domain" description="Amidohydrolase-related" evidence="2">
    <location>
        <begin position="149"/>
        <end position="287"/>
    </location>
</feature>
<dbReference type="EMBL" id="JAEHHL010000012">
    <property type="protein sequence ID" value="MBK0400982.1"/>
    <property type="molecule type" value="Genomic_DNA"/>
</dbReference>
<proteinExistence type="predicted"/>
<sequence>MTRAKRPSVPRSFVFAGLLLGYASPVLAEPLLGDDARTIPIFDAHVHYSEPAWGPFPPETVIALFDRNRVAMALVSSTPDEGTITLWQLAPSRVVPELRPYHGDWDKADWMSSPGMLGYLNERLAAYPHEGIGEFHVTAMEGVNTELLAAIAREAAARGIPVHVHSEAGPVEFFFETEPGITVIWAHAGMTAQPDEIGAMMDRHPRLYADTSIRHTDIIAGRGLDPGWEALLIRHSDRFLVGSDTWVNAQWERYDRIIAASRLWLARLPRSAAERIANGNAEALFGREISERLIGRR</sequence>
<reference evidence="3" key="1">
    <citation type="submission" date="2020-12" db="EMBL/GenBank/DDBJ databases">
        <title>Bacterial taxonomy.</title>
        <authorList>
            <person name="Pan X."/>
        </authorList>
    </citation>
    <scope>NUCLEOTIDE SEQUENCE</scope>
    <source>
        <strain evidence="3">M0105</strain>
    </source>
</reference>
<keyword evidence="4" id="KW-1185">Reference proteome</keyword>
<evidence type="ECO:0000256" key="1">
    <source>
        <dbReference type="SAM" id="SignalP"/>
    </source>
</evidence>
<feature type="chain" id="PRO_5035221126" evidence="1">
    <location>
        <begin position="29"/>
        <end position="297"/>
    </location>
</feature>
<name>A0A8J7SF06_9RHOB</name>
<dbReference type="Proteomes" id="UP000655420">
    <property type="component" value="Unassembled WGS sequence"/>
</dbReference>
<evidence type="ECO:0000313" key="3">
    <source>
        <dbReference type="EMBL" id="MBK0400982.1"/>
    </source>
</evidence>
<keyword evidence="1" id="KW-0732">Signal</keyword>
<accession>A0A8J7SF06</accession>
<protein>
    <submittedName>
        <fullName evidence="3">Amidohydrolase family protein</fullName>
    </submittedName>
</protein>
<dbReference type="GO" id="GO:0016787">
    <property type="term" value="F:hydrolase activity"/>
    <property type="evidence" value="ECO:0007669"/>
    <property type="project" value="InterPro"/>
</dbReference>
<dbReference type="Pfam" id="PF04909">
    <property type="entry name" value="Amidohydro_2"/>
    <property type="match status" value="1"/>
</dbReference>
<dbReference type="Gene3D" id="3.20.20.140">
    <property type="entry name" value="Metal-dependent hydrolases"/>
    <property type="match status" value="1"/>
</dbReference>
<evidence type="ECO:0000313" key="4">
    <source>
        <dbReference type="Proteomes" id="UP000655420"/>
    </source>
</evidence>
<comment type="caution">
    <text evidence="3">The sequence shown here is derived from an EMBL/GenBank/DDBJ whole genome shotgun (WGS) entry which is preliminary data.</text>
</comment>
<dbReference type="InterPro" id="IPR032466">
    <property type="entry name" value="Metal_Hydrolase"/>
</dbReference>
<dbReference type="AlphaFoldDB" id="A0A8J7SF06"/>
<dbReference type="InterPro" id="IPR006680">
    <property type="entry name" value="Amidohydro-rel"/>
</dbReference>
<evidence type="ECO:0000259" key="2">
    <source>
        <dbReference type="Pfam" id="PF04909"/>
    </source>
</evidence>